<gene>
    <name evidence="1" type="ORF">SDC9_193099</name>
</gene>
<comment type="caution">
    <text evidence="1">The sequence shown here is derived from an EMBL/GenBank/DDBJ whole genome shotgun (WGS) entry which is preliminary data.</text>
</comment>
<organism evidence="1">
    <name type="scientific">bioreactor metagenome</name>
    <dbReference type="NCBI Taxonomy" id="1076179"/>
    <lineage>
        <taxon>unclassified sequences</taxon>
        <taxon>metagenomes</taxon>
        <taxon>ecological metagenomes</taxon>
    </lineage>
</organism>
<accession>A0A645I435</accession>
<proteinExistence type="predicted"/>
<reference evidence="1" key="1">
    <citation type="submission" date="2019-08" db="EMBL/GenBank/DDBJ databases">
        <authorList>
            <person name="Kucharzyk K."/>
            <person name="Murdoch R.W."/>
            <person name="Higgins S."/>
            <person name="Loffler F."/>
        </authorList>
    </citation>
    <scope>NUCLEOTIDE SEQUENCE</scope>
</reference>
<dbReference type="EMBL" id="VSSQ01105515">
    <property type="protein sequence ID" value="MPN45532.1"/>
    <property type="molecule type" value="Genomic_DNA"/>
</dbReference>
<protein>
    <submittedName>
        <fullName evidence="1">Uncharacterized protein</fullName>
    </submittedName>
</protein>
<evidence type="ECO:0000313" key="1">
    <source>
        <dbReference type="EMBL" id="MPN45532.1"/>
    </source>
</evidence>
<sequence>MVPAASACTSCATRHRSSVAARHRAICVIGTTAGIATSGTNGVSAMSAIVIATTDEAMDMATATVMAGDMVATEQEIGP</sequence>
<name>A0A645I435_9ZZZZ</name>
<dbReference type="AlphaFoldDB" id="A0A645I435"/>